<comment type="caution">
    <text evidence="3">The sequence shown here is derived from an EMBL/GenBank/DDBJ whole genome shotgun (WGS) entry which is preliminary data.</text>
</comment>
<evidence type="ECO:0000313" key="3">
    <source>
        <dbReference type="EMBL" id="KKO45683.1"/>
    </source>
</evidence>
<dbReference type="OrthoDB" id="516834at2"/>
<dbReference type="InterPro" id="IPR028344">
    <property type="entry name" value="ParE1/4"/>
</dbReference>
<comment type="similarity">
    <text evidence="2">Belongs to the RelE toxin family.</text>
</comment>
<dbReference type="STRING" id="336831.WG68_09910"/>
<evidence type="ECO:0000256" key="1">
    <source>
        <dbReference type="ARBA" id="ARBA00022649"/>
    </source>
</evidence>
<keyword evidence="4" id="KW-1185">Reference proteome</keyword>
<dbReference type="EMBL" id="LAHO01000008">
    <property type="protein sequence ID" value="KKO45683.1"/>
    <property type="molecule type" value="Genomic_DNA"/>
</dbReference>
<organism evidence="3 4">
    <name type="scientific">Arsukibacterium ikkense</name>
    <dbReference type="NCBI Taxonomy" id="336831"/>
    <lineage>
        <taxon>Bacteria</taxon>
        <taxon>Pseudomonadati</taxon>
        <taxon>Pseudomonadota</taxon>
        <taxon>Gammaproteobacteria</taxon>
        <taxon>Chromatiales</taxon>
        <taxon>Chromatiaceae</taxon>
        <taxon>Arsukibacterium</taxon>
    </lineage>
</organism>
<keyword evidence="1" id="KW-1277">Toxin-antitoxin system</keyword>
<proteinExistence type="inferred from homology"/>
<dbReference type="InterPro" id="IPR035093">
    <property type="entry name" value="RelE/ParE_toxin_dom_sf"/>
</dbReference>
<protein>
    <recommendedName>
        <fullName evidence="2">Toxin</fullName>
    </recommendedName>
</protein>
<reference evidence="3 4" key="1">
    <citation type="submission" date="2015-03" db="EMBL/GenBank/DDBJ databases">
        <title>Draft genome sequences of two protease-producing strains of Arsukibacterium isolated from two cold and alkaline environments.</title>
        <authorList>
            <person name="Lylloff J.E."/>
            <person name="Skov L.B."/>
            <person name="Jepsen M."/>
            <person name="Hallin P.F."/>
            <person name="Sorensen S.J."/>
            <person name="Stougaard P."/>
            <person name="Glaring M.A."/>
        </authorList>
    </citation>
    <scope>NUCLEOTIDE SEQUENCE [LARGE SCALE GENOMIC DNA]</scope>
    <source>
        <strain evidence="3 4">GCM72</strain>
    </source>
</reference>
<dbReference type="Gene3D" id="3.30.2310.20">
    <property type="entry name" value="RelE-like"/>
    <property type="match status" value="1"/>
</dbReference>
<accession>A0A0M2V945</accession>
<gene>
    <name evidence="3" type="ORF">WG68_09910</name>
</gene>
<dbReference type="Proteomes" id="UP000034228">
    <property type="component" value="Unassembled WGS sequence"/>
</dbReference>
<dbReference type="AlphaFoldDB" id="A0A0M2V945"/>
<dbReference type="InterPro" id="IPR007712">
    <property type="entry name" value="RelE/ParE_toxin"/>
</dbReference>
<sequence>MARYRLSCSADQDLFDIYIYGVQTFGVNQAEAYVAGMQARFQNIADTPRLYPTVDSIRLGYRRGVYGVHAIYYREDATGVLIVRILRGQNLPTAFQADNS</sequence>
<dbReference type="RefSeq" id="WP_046557528.1">
    <property type="nucleotide sequence ID" value="NZ_LAHO01000008.1"/>
</dbReference>
<evidence type="ECO:0000256" key="2">
    <source>
        <dbReference type="PIRNR" id="PIRNR029218"/>
    </source>
</evidence>
<dbReference type="PIRSF" id="PIRSF029218">
    <property type="entry name" value="ParE"/>
    <property type="match status" value="1"/>
</dbReference>
<name>A0A0M2V945_9GAMM</name>
<dbReference type="Pfam" id="PF05016">
    <property type="entry name" value="ParE_toxin"/>
    <property type="match status" value="1"/>
</dbReference>
<evidence type="ECO:0000313" key="4">
    <source>
        <dbReference type="Proteomes" id="UP000034228"/>
    </source>
</evidence>